<dbReference type="InterPro" id="IPR013105">
    <property type="entry name" value="TPR_2"/>
</dbReference>
<dbReference type="InterPro" id="IPR021183">
    <property type="entry name" value="NatA_aux_su"/>
</dbReference>
<dbReference type="AlphaFoldDB" id="A0A4P9WZL9"/>
<evidence type="ECO:0000313" key="4">
    <source>
        <dbReference type="EMBL" id="RKO98911.1"/>
    </source>
</evidence>
<proteinExistence type="predicted"/>
<sequence length="589" mass="65431">LPHKEANLLKNVITHYDAKEYAKALKLADQVLKKFPTNGMTLALKGLCLAYLHPARRAEAHRLVAAGLKHDPYTHITWHISGLLHREDKRYAEAITCYEEALRIEPLSMGMLRDLSFMQIQERQLEGFCATRQVMLARRPDVAVHFMGAALGHYLVKQYAQAADVLAKLEEALPTLTETDGAFEISEFHLFHNRALEAAGDAAKALAHLDAKDAQIVDRRAFLDARARLLMQLNRHDEAKPLLARLVARNPDDKAAVDADFAAHGVAPRDAATGELTSFSPDAKARFLARCATLRDQYPTSQVLRFYALDHLDGPALDDALEALLRAAFTKGVPSIFVSLKAYLARPSHRAAIERVVQTIAATDAPAASDATPAPSATESTEATVPPAVWCLYFQAQLYDALGDRRQALATIDAAVARSPKLVELHMKRARILKHQGALADAAKAMDHARSLDLRDRYVNNKAAKYLLRCGEELAACQKGDATATATTKEVFRPMEPLTSYQCSWFALAQARRAHAAGDLGHALRHCEKVRTSFREMHDDQFDFHGYMLRKYALRAYLDMIAQEDALYGHKYYQQAASLAVDISLDLYD</sequence>
<keyword evidence="2 3" id="KW-0802">TPR repeat</keyword>
<dbReference type="PANTHER" id="PTHR22767:SF2">
    <property type="entry name" value="N(ALPHA)-ACETYLTRANSFERASE 15_16, ISOFORM A"/>
    <property type="match status" value="1"/>
</dbReference>
<dbReference type="InterPro" id="IPR011990">
    <property type="entry name" value="TPR-like_helical_dom_sf"/>
</dbReference>
<accession>A0A4P9WZL9</accession>
<dbReference type="Pfam" id="PF07719">
    <property type="entry name" value="TPR_2"/>
    <property type="match status" value="1"/>
</dbReference>
<protein>
    <recommendedName>
        <fullName evidence="6">TPR-like protein</fullName>
    </recommendedName>
</protein>
<evidence type="ECO:0000313" key="5">
    <source>
        <dbReference type="Proteomes" id="UP000274922"/>
    </source>
</evidence>
<dbReference type="PANTHER" id="PTHR22767">
    <property type="entry name" value="N-TERMINAL ACETYLTRANSFERASE-RELATED"/>
    <property type="match status" value="1"/>
</dbReference>
<feature type="non-terminal residue" evidence="4">
    <location>
        <position position="1"/>
    </location>
</feature>
<dbReference type="STRING" id="1555241.A0A4P9WZL9"/>
<dbReference type="SMART" id="SM00028">
    <property type="entry name" value="TPR"/>
    <property type="match status" value="5"/>
</dbReference>
<dbReference type="InterPro" id="IPR019734">
    <property type="entry name" value="TPR_rpt"/>
</dbReference>
<evidence type="ECO:0008006" key="6">
    <source>
        <dbReference type="Google" id="ProtNLM"/>
    </source>
</evidence>
<dbReference type="GO" id="GO:0031415">
    <property type="term" value="C:NatA complex"/>
    <property type="evidence" value="ECO:0007669"/>
    <property type="project" value="TreeGrafter"/>
</dbReference>
<dbReference type="Proteomes" id="UP000274922">
    <property type="component" value="Unassembled WGS sequence"/>
</dbReference>
<gene>
    <name evidence="4" type="ORF">CXG81DRAFT_1147</name>
</gene>
<keyword evidence="1" id="KW-0677">Repeat</keyword>
<dbReference type="PROSITE" id="PS50005">
    <property type="entry name" value="TPR"/>
    <property type="match status" value="1"/>
</dbReference>
<dbReference type="OrthoDB" id="10263032at2759"/>
<reference evidence="5" key="1">
    <citation type="journal article" date="2018" name="Nat. Microbiol.">
        <title>Leveraging single-cell genomics to expand the fungal tree of life.</title>
        <authorList>
            <person name="Ahrendt S.R."/>
            <person name="Quandt C.A."/>
            <person name="Ciobanu D."/>
            <person name="Clum A."/>
            <person name="Salamov A."/>
            <person name="Andreopoulos B."/>
            <person name="Cheng J.F."/>
            <person name="Woyke T."/>
            <person name="Pelin A."/>
            <person name="Henrissat B."/>
            <person name="Reynolds N.K."/>
            <person name="Benny G.L."/>
            <person name="Smith M.E."/>
            <person name="James T.Y."/>
            <person name="Grigoriev I.V."/>
        </authorList>
    </citation>
    <scope>NUCLEOTIDE SEQUENCE [LARGE SCALE GENOMIC DNA]</scope>
    <source>
        <strain evidence="5">ATCC 52028</strain>
    </source>
</reference>
<name>A0A4P9WZL9_9FUNG</name>
<evidence type="ECO:0000256" key="3">
    <source>
        <dbReference type="PROSITE-ProRule" id="PRU00339"/>
    </source>
</evidence>
<keyword evidence="5" id="KW-1185">Reference proteome</keyword>
<dbReference type="Pfam" id="PF12569">
    <property type="entry name" value="NatA_aux_su"/>
    <property type="match status" value="1"/>
</dbReference>
<dbReference type="Gene3D" id="1.25.40.1010">
    <property type="match status" value="1"/>
</dbReference>
<dbReference type="Gene3D" id="1.25.40.1040">
    <property type="match status" value="1"/>
</dbReference>
<feature type="repeat" description="TPR" evidence="3">
    <location>
        <begin position="75"/>
        <end position="108"/>
    </location>
</feature>
<evidence type="ECO:0000256" key="2">
    <source>
        <dbReference type="ARBA" id="ARBA00022803"/>
    </source>
</evidence>
<evidence type="ECO:0000256" key="1">
    <source>
        <dbReference type="ARBA" id="ARBA00022737"/>
    </source>
</evidence>
<dbReference type="SUPFAM" id="SSF48452">
    <property type="entry name" value="TPR-like"/>
    <property type="match status" value="2"/>
</dbReference>
<dbReference type="EMBL" id="ML014344">
    <property type="protein sequence ID" value="RKO98911.1"/>
    <property type="molecule type" value="Genomic_DNA"/>
</dbReference>
<feature type="non-terminal residue" evidence="4">
    <location>
        <position position="589"/>
    </location>
</feature>
<organism evidence="4 5">
    <name type="scientific">Caulochytrium protostelioides</name>
    <dbReference type="NCBI Taxonomy" id="1555241"/>
    <lineage>
        <taxon>Eukaryota</taxon>
        <taxon>Fungi</taxon>
        <taxon>Fungi incertae sedis</taxon>
        <taxon>Chytridiomycota</taxon>
        <taxon>Chytridiomycota incertae sedis</taxon>
        <taxon>Chytridiomycetes</taxon>
        <taxon>Caulochytriales</taxon>
        <taxon>Caulochytriaceae</taxon>
        <taxon>Caulochytrium</taxon>
    </lineage>
</organism>